<dbReference type="Proteomes" id="UP000646827">
    <property type="component" value="Unassembled WGS sequence"/>
</dbReference>
<evidence type="ECO:0000313" key="2">
    <source>
        <dbReference type="Proteomes" id="UP000646827"/>
    </source>
</evidence>
<evidence type="ECO:0008006" key="3">
    <source>
        <dbReference type="Google" id="ProtNLM"/>
    </source>
</evidence>
<evidence type="ECO:0000313" key="1">
    <source>
        <dbReference type="EMBL" id="KAG2224903.1"/>
    </source>
</evidence>
<sequence length="210" mass="24731">MIYSHSERFSIKQTSRDRSKQWRDRFQQQCRDRIQSARWNKVDQRRQEKLWEITIKDELESFKQMHEEALKQEGIVDEDLIFEDMNDLRVFTPPSSQQQLVSLSDNNNNDNLFYEEYDPEDEYNHLNSTPILVCVNCLQASLQLDESLSHSNKLVCPNCKFRATEQTFHIIQNAIMQHSQQCSGKIKYSPEPASDAILGLCDTCDIMDIF</sequence>
<protein>
    <recommendedName>
        <fullName evidence="3">RPA-interacting protein C-terminal domain-containing protein</fullName>
    </recommendedName>
</protein>
<proteinExistence type="predicted"/>
<dbReference type="OrthoDB" id="2378414at2759"/>
<reference evidence="1 2" key="1">
    <citation type="submission" date="2020-12" db="EMBL/GenBank/DDBJ databases">
        <title>Metabolic potential, ecology and presence of endohyphal bacteria is reflected in genomic diversity of Mucoromycotina.</title>
        <authorList>
            <person name="Muszewska A."/>
            <person name="Okrasinska A."/>
            <person name="Steczkiewicz K."/>
            <person name="Drgas O."/>
            <person name="Orlowska M."/>
            <person name="Perlinska-Lenart U."/>
            <person name="Aleksandrzak-Piekarczyk T."/>
            <person name="Szatraj K."/>
            <person name="Zielenkiewicz U."/>
            <person name="Pilsyk S."/>
            <person name="Malc E."/>
            <person name="Mieczkowski P."/>
            <person name="Kruszewska J.S."/>
            <person name="Biernat P."/>
            <person name="Pawlowska J."/>
        </authorList>
    </citation>
    <scope>NUCLEOTIDE SEQUENCE [LARGE SCALE GENOMIC DNA]</scope>
    <source>
        <strain evidence="1 2">CBS 142.35</strain>
    </source>
</reference>
<comment type="caution">
    <text evidence="1">The sequence shown here is derived from an EMBL/GenBank/DDBJ whole genome shotgun (WGS) entry which is preliminary data.</text>
</comment>
<accession>A0A8H7VQC7</accession>
<organism evidence="1 2">
    <name type="scientific">Circinella minor</name>
    <dbReference type="NCBI Taxonomy" id="1195481"/>
    <lineage>
        <taxon>Eukaryota</taxon>
        <taxon>Fungi</taxon>
        <taxon>Fungi incertae sedis</taxon>
        <taxon>Mucoromycota</taxon>
        <taxon>Mucoromycotina</taxon>
        <taxon>Mucoromycetes</taxon>
        <taxon>Mucorales</taxon>
        <taxon>Lichtheimiaceae</taxon>
        <taxon>Circinella</taxon>
    </lineage>
</organism>
<dbReference type="EMBL" id="JAEPRB010000035">
    <property type="protein sequence ID" value="KAG2224903.1"/>
    <property type="molecule type" value="Genomic_DNA"/>
</dbReference>
<name>A0A8H7VQC7_9FUNG</name>
<keyword evidence="2" id="KW-1185">Reference proteome</keyword>
<gene>
    <name evidence="1" type="ORF">INT45_010852</name>
</gene>
<dbReference type="AlphaFoldDB" id="A0A8H7VQC7"/>